<name>A0A6A6R1J9_9PEZI</name>
<dbReference type="GO" id="GO:0016740">
    <property type="term" value="F:transferase activity"/>
    <property type="evidence" value="ECO:0007669"/>
    <property type="project" value="UniProtKB-KW"/>
</dbReference>
<dbReference type="AlphaFoldDB" id="A0A6A6R1J9"/>
<evidence type="ECO:0000259" key="3">
    <source>
        <dbReference type="PROSITE" id="PS50405"/>
    </source>
</evidence>
<keyword evidence="4" id="KW-0808">Transferase</keyword>
<comment type="similarity">
    <text evidence="1">Belongs to the GST superfamily.</text>
</comment>
<dbReference type="Gene3D" id="3.40.30.10">
    <property type="entry name" value="Glutaredoxin"/>
    <property type="match status" value="1"/>
</dbReference>
<dbReference type="SUPFAM" id="SSF47616">
    <property type="entry name" value="GST C-terminal domain-like"/>
    <property type="match status" value="1"/>
</dbReference>
<dbReference type="InterPro" id="IPR036282">
    <property type="entry name" value="Glutathione-S-Trfase_C_sf"/>
</dbReference>
<evidence type="ECO:0000259" key="2">
    <source>
        <dbReference type="PROSITE" id="PS50404"/>
    </source>
</evidence>
<dbReference type="InterPro" id="IPR036249">
    <property type="entry name" value="Thioredoxin-like_sf"/>
</dbReference>
<sequence length="227" mass="26139">MPLTVHHLQYSQSERIPWLCEELGIPYTLKLYQRDPMLAPKAIKDLNPIGQAPIIQDGDLTLAESAACCEYIIHKFGNGRLALPPSHKDYADYIYWFHFSNGTLQPMELLVFSILRVQSEGPATARYKEMFERMLTIMDKRLRENKWLAGEEFTAADIMTVFSLTTMRAFDPIDLTKYKGILGYLKRVSEREGYKKARAKADPEMELMIEGKAPRQFEDKLKAEGKI</sequence>
<organism evidence="4 5">
    <name type="scientific">Lophium mytilinum</name>
    <dbReference type="NCBI Taxonomy" id="390894"/>
    <lineage>
        <taxon>Eukaryota</taxon>
        <taxon>Fungi</taxon>
        <taxon>Dikarya</taxon>
        <taxon>Ascomycota</taxon>
        <taxon>Pezizomycotina</taxon>
        <taxon>Dothideomycetes</taxon>
        <taxon>Pleosporomycetidae</taxon>
        <taxon>Mytilinidiales</taxon>
        <taxon>Mytilinidiaceae</taxon>
        <taxon>Lophium</taxon>
    </lineage>
</organism>
<dbReference type="InterPro" id="IPR040079">
    <property type="entry name" value="Glutathione_S-Trfase"/>
</dbReference>
<dbReference type="Pfam" id="PF13409">
    <property type="entry name" value="GST_N_2"/>
    <property type="match status" value="1"/>
</dbReference>
<dbReference type="EMBL" id="MU004185">
    <property type="protein sequence ID" value="KAF2498585.1"/>
    <property type="molecule type" value="Genomic_DNA"/>
</dbReference>
<dbReference type="OrthoDB" id="2309723at2759"/>
<keyword evidence="5" id="KW-1185">Reference proteome</keyword>
<dbReference type="Proteomes" id="UP000799750">
    <property type="component" value="Unassembled WGS sequence"/>
</dbReference>
<dbReference type="Gene3D" id="1.20.1050.10">
    <property type="match status" value="1"/>
</dbReference>
<dbReference type="PANTHER" id="PTHR44051:SF9">
    <property type="entry name" value="GLUTATHIONE S-TRANSFERASE 1"/>
    <property type="match status" value="1"/>
</dbReference>
<dbReference type="CDD" id="cd03046">
    <property type="entry name" value="GST_N_GTT1_like"/>
    <property type="match status" value="1"/>
</dbReference>
<gene>
    <name evidence="4" type="ORF">BU16DRAFT_524677</name>
</gene>
<dbReference type="SFLD" id="SFLDG01150">
    <property type="entry name" value="Main.1:_Beta-like"/>
    <property type="match status" value="1"/>
</dbReference>
<evidence type="ECO:0000256" key="1">
    <source>
        <dbReference type="ARBA" id="ARBA00007409"/>
    </source>
</evidence>
<evidence type="ECO:0000313" key="5">
    <source>
        <dbReference type="Proteomes" id="UP000799750"/>
    </source>
</evidence>
<proteinExistence type="inferred from homology"/>
<dbReference type="InterPro" id="IPR004045">
    <property type="entry name" value="Glutathione_S-Trfase_N"/>
</dbReference>
<feature type="domain" description="GST N-terminal" evidence="2">
    <location>
        <begin position="1"/>
        <end position="80"/>
    </location>
</feature>
<dbReference type="PROSITE" id="PS50405">
    <property type="entry name" value="GST_CTER"/>
    <property type="match status" value="1"/>
</dbReference>
<dbReference type="PROSITE" id="PS50404">
    <property type="entry name" value="GST_NTER"/>
    <property type="match status" value="1"/>
</dbReference>
<evidence type="ECO:0000313" key="4">
    <source>
        <dbReference type="EMBL" id="KAF2498585.1"/>
    </source>
</evidence>
<dbReference type="InterPro" id="IPR004046">
    <property type="entry name" value="GST_C"/>
</dbReference>
<dbReference type="PANTHER" id="PTHR44051">
    <property type="entry name" value="GLUTATHIONE S-TRANSFERASE-RELATED"/>
    <property type="match status" value="1"/>
</dbReference>
<dbReference type="SFLD" id="SFLDS00019">
    <property type="entry name" value="Glutathione_Transferase_(cytos"/>
    <property type="match status" value="1"/>
</dbReference>
<protein>
    <submittedName>
        <fullName evidence="4">Glutathione S-transferase</fullName>
    </submittedName>
</protein>
<dbReference type="SFLD" id="SFLDG00358">
    <property type="entry name" value="Main_(cytGST)"/>
    <property type="match status" value="1"/>
</dbReference>
<dbReference type="SUPFAM" id="SSF52833">
    <property type="entry name" value="Thioredoxin-like"/>
    <property type="match status" value="1"/>
</dbReference>
<dbReference type="InterPro" id="IPR010987">
    <property type="entry name" value="Glutathione-S-Trfase_C-like"/>
</dbReference>
<dbReference type="Pfam" id="PF00043">
    <property type="entry name" value="GST_C"/>
    <property type="match status" value="1"/>
</dbReference>
<reference evidence="4" key="1">
    <citation type="journal article" date="2020" name="Stud. Mycol.">
        <title>101 Dothideomycetes genomes: a test case for predicting lifestyles and emergence of pathogens.</title>
        <authorList>
            <person name="Haridas S."/>
            <person name="Albert R."/>
            <person name="Binder M."/>
            <person name="Bloem J."/>
            <person name="Labutti K."/>
            <person name="Salamov A."/>
            <person name="Andreopoulos B."/>
            <person name="Baker S."/>
            <person name="Barry K."/>
            <person name="Bills G."/>
            <person name="Bluhm B."/>
            <person name="Cannon C."/>
            <person name="Castanera R."/>
            <person name="Culley D."/>
            <person name="Daum C."/>
            <person name="Ezra D."/>
            <person name="Gonzalez J."/>
            <person name="Henrissat B."/>
            <person name="Kuo A."/>
            <person name="Liang C."/>
            <person name="Lipzen A."/>
            <person name="Lutzoni F."/>
            <person name="Magnuson J."/>
            <person name="Mondo S."/>
            <person name="Nolan M."/>
            <person name="Ohm R."/>
            <person name="Pangilinan J."/>
            <person name="Park H.-J."/>
            <person name="Ramirez L."/>
            <person name="Alfaro M."/>
            <person name="Sun H."/>
            <person name="Tritt A."/>
            <person name="Yoshinaga Y."/>
            <person name="Zwiers L.-H."/>
            <person name="Turgeon B."/>
            <person name="Goodwin S."/>
            <person name="Spatafora J."/>
            <person name="Crous P."/>
            <person name="Grigoriev I."/>
        </authorList>
    </citation>
    <scope>NUCLEOTIDE SEQUENCE</scope>
    <source>
        <strain evidence="4">CBS 269.34</strain>
    </source>
</reference>
<feature type="domain" description="GST C-terminal" evidence="3">
    <location>
        <begin position="86"/>
        <end position="207"/>
    </location>
</feature>
<accession>A0A6A6R1J9</accession>